<feature type="compositionally biased region" description="Acidic residues" evidence="1">
    <location>
        <begin position="285"/>
        <end position="298"/>
    </location>
</feature>
<evidence type="ECO:0000256" key="1">
    <source>
        <dbReference type="SAM" id="MobiDB-lite"/>
    </source>
</evidence>
<dbReference type="Pfam" id="PF14303">
    <property type="entry name" value="NAM-associated"/>
    <property type="match status" value="1"/>
</dbReference>
<reference evidence="3 5" key="1">
    <citation type="submission" date="2015-02" db="EMBL/GenBank/DDBJ databases">
        <authorList>
            <person name="Chooi Y.-H."/>
        </authorList>
    </citation>
    <scope>NUCLEOTIDE SEQUENCE [LARGE SCALE GENOMIC DNA]</scope>
    <source>
        <strain evidence="3">E3</strain>
    </source>
</reference>
<geneLocation type="mitochondrion" evidence="4"/>
<feature type="region of interest" description="Disordered" evidence="1">
    <location>
        <begin position="276"/>
        <end position="305"/>
    </location>
</feature>
<sequence>MPSSSASQAMMGSEAKRHRGTNFTDAEDVQLARSWLSVSRDSATGSGQPKDAFWIRVEAHFCRNTTGGVRSARSLQTKWSTIQRGVSKFAAAFASVKALDESGADDEEQISKAMVLYQQTSPRNASFGYLHCWRALRTMPKWQDLRSRQETNPSKNPQTKIVDNKDVAGVGNASSTQVSNRGTKLDENRVVAPPAQTLSGRTASVTVGKARKKLAEHAALQSAMAQSMAARAAAFHLQTQMSLFTVDLDSLDPDGQEYLRLARLKALEDVKRSMVQIERNGPDGDVADDTGSFEEDADATGGYQA</sequence>
<dbReference type="PANTHER" id="PTHR45125:SF3">
    <property type="entry name" value="NO-APICAL-MERISTEM-ASSOCIATED CARBOXY-TERMINAL DOMAIN PROTEIN"/>
    <property type="match status" value="1"/>
</dbReference>
<gene>
    <name evidence="3" type="ORF">PBRA_003067</name>
    <name evidence="4" type="ORF">PLBR_LOCUS2761</name>
</gene>
<dbReference type="AlphaFoldDB" id="A0A0G4J711"/>
<evidence type="ECO:0000313" key="4">
    <source>
        <dbReference type="EMBL" id="SPQ95546.1"/>
    </source>
</evidence>
<proteinExistence type="predicted"/>
<evidence type="ECO:0000259" key="2">
    <source>
        <dbReference type="Pfam" id="PF14303"/>
    </source>
</evidence>
<organism evidence="3 5">
    <name type="scientific">Plasmodiophora brassicae</name>
    <name type="common">Clubroot disease agent</name>
    <dbReference type="NCBI Taxonomy" id="37360"/>
    <lineage>
        <taxon>Eukaryota</taxon>
        <taxon>Sar</taxon>
        <taxon>Rhizaria</taxon>
        <taxon>Endomyxa</taxon>
        <taxon>Phytomyxea</taxon>
        <taxon>Plasmodiophorida</taxon>
        <taxon>Plasmodiophoridae</taxon>
        <taxon>Plasmodiophora</taxon>
    </lineage>
</organism>
<feature type="compositionally biased region" description="Polar residues" evidence="1">
    <location>
        <begin position="1"/>
        <end position="10"/>
    </location>
</feature>
<evidence type="ECO:0000313" key="5">
    <source>
        <dbReference type="Proteomes" id="UP000039324"/>
    </source>
</evidence>
<keyword evidence="5" id="KW-1185">Reference proteome</keyword>
<keyword evidence="4" id="KW-0496">Mitochondrion</keyword>
<dbReference type="OrthoDB" id="2507429at2759"/>
<dbReference type="Proteomes" id="UP000290189">
    <property type="component" value="Unassembled WGS sequence"/>
</dbReference>
<evidence type="ECO:0000313" key="6">
    <source>
        <dbReference type="Proteomes" id="UP000290189"/>
    </source>
</evidence>
<evidence type="ECO:0000313" key="3">
    <source>
        <dbReference type="EMBL" id="CEP03307.1"/>
    </source>
</evidence>
<accession>A0A0G4J711</accession>
<feature type="region of interest" description="Disordered" evidence="1">
    <location>
        <begin position="1"/>
        <end position="24"/>
    </location>
</feature>
<feature type="domain" description="No apical meristem-associated C-terminal" evidence="2">
    <location>
        <begin position="127"/>
        <end position="263"/>
    </location>
</feature>
<protein>
    <recommendedName>
        <fullName evidence="2">No apical meristem-associated C-terminal domain-containing protein</fullName>
    </recommendedName>
</protein>
<dbReference type="EMBL" id="OVEO01000004">
    <property type="protein sequence ID" value="SPQ95546.1"/>
    <property type="molecule type" value="Genomic_DNA"/>
</dbReference>
<dbReference type="OMA" id="LHCWRIL"/>
<dbReference type="PANTHER" id="PTHR45125">
    <property type="entry name" value="F21J9.4-RELATED"/>
    <property type="match status" value="1"/>
</dbReference>
<dbReference type="EMBL" id="CDSF01000144">
    <property type="protein sequence ID" value="CEP03307.1"/>
    <property type="molecule type" value="Genomic_DNA"/>
</dbReference>
<dbReference type="Proteomes" id="UP000039324">
    <property type="component" value="Unassembled WGS sequence"/>
</dbReference>
<dbReference type="InterPro" id="IPR029466">
    <property type="entry name" value="NAM-associated_C"/>
</dbReference>
<name>A0A0G4J711_PLABS</name>
<reference evidence="4 6" key="2">
    <citation type="submission" date="2018-03" db="EMBL/GenBank/DDBJ databases">
        <authorList>
            <person name="Fogelqvist J."/>
        </authorList>
    </citation>
    <scope>NUCLEOTIDE SEQUENCE [LARGE SCALE GENOMIC DNA]</scope>
</reference>